<dbReference type="InterPro" id="IPR006598">
    <property type="entry name" value="CAP10"/>
</dbReference>
<dbReference type="SMART" id="SM00672">
    <property type="entry name" value="CAP10"/>
    <property type="match status" value="1"/>
</dbReference>
<dbReference type="PANTHER" id="PTHR12203">
    <property type="entry name" value="KDEL LYS-ASP-GLU-LEU CONTAINING - RELATED"/>
    <property type="match status" value="1"/>
</dbReference>
<dbReference type="PANTHER" id="PTHR12203:SF61">
    <property type="entry name" value="CAPSULE PROTEIN"/>
    <property type="match status" value="1"/>
</dbReference>
<feature type="domain" description="Glycosyl transferase CAP10" evidence="3">
    <location>
        <begin position="581"/>
        <end position="841"/>
    </location>
</feature>
<name>A0AAE8N4I4_9PEZI</name>
<gene>
    <name evidence="4" type="ORF">DNG_07392</name>
</gene>
<reference evidence="4" key="1">
    <citation type="submission" date="2018-03" db="EMBL/GenBank/DDBJ databases">
        <authorList>
            <person name="Guldener U."/>
        </authorList>
    </citation>
    <scope>NUCLEOTIDE SEQUENCE</scope>
</reference>
<keyword evidence="2" id="KW-0812">Transmembrane</keyword>
<dbReference type="InterPro" id="IPR051091">
    <property type="entry name" value="O-Glucosyltr/Glycosyltrsf_90"/>
</dbReference>
<feature type="compositionally biased region" description="Polar residues" evidence="1">
    <location>
        <begin position="69"/>
        <end position="83"/>
    </location>
</feature>
<dbReference type="EMBL" id="ONZQ02000011">
    <property type="protein sequence ID" value="SPO04707.1"/>
    <property type="molecule type" value="Genomic_DNA"/>
</dbReference>
<comment type="caution">
    <text evidence="4">The sequence shown here is derived from an EMBL/GenBank/DDBJ whole genome shotgun (WGS) entry which is preliminary data.</text>
</comment>
<evidence type="ECO:0000313" key="5">
    <source>
        <dbReference type="Proteomes" id="UP001187682"/>
    </source>
</evidence>
<sequence length="854" mass="95010">MVRPFHSINRAAASVAGSTAAAVLCAVLTQARYSRQSELYSDLLCWATLPLFLGPQQRWGPRNVKDSESSGTLLPKRSTNAGPKTSKLSAWAFAACIAILCYWTAENGATKLFPALTPLILYTQNRLVSKSLYPSASGPWIASPSAWGPVLIATFSSLTFSNWEIRAAARSIPSAAALAVLFAALLPGTKRWFIPRVNLTEAIIPISVRAVVLLTIVLGLHTAVFGLPEMNVASVVILGIAKAQSWLFMSRAAQHTSWRIATTIGTFAIASTCNPFLQQSETQAVSYVLTSLLALGQTIRTLPKQTRASPALWGFALVSLGPYIASILSIRVSNSMTSFHHPVENLIRNAQEVFEDLLERQSKTYAAAHGEYQRRYGVEPPPGFQGWYEFAVSRQSPIIDDFDTILEGISPLWKLSGQEVLRAMNESYNERGSDLWLCEFSGGTGKTRTSHRSRLNDRHFGYLFNTLLGDLPGFLPDVKFLINHLDEPSLLIPPHPTEEGADPQKQRVNVTRLSKEPVWSEITRFCEAGLTNEGPSFLETFGLPLAIEAGASKNGLALLGDVKASKDLCRHPEYSTSYGLVMRPSSFQLIEGAVPILSVGTLSTMSDILFPSPAYIEDEFRYDATSDLEWEKKRDNVYWAGSTTGGFAADDQWRNYQRQRFVGMAQNLEQKRYDYLRDADGLVHLASWYLNPRLFDVAFTRISGCETKYCRDQEAYFHLKGWAHKDEALHSKLVFDLDGNGISGRYYKLLASRSAPLKQTLLKEWHDERLVPWLHYIPISQGMQEVPDLVNHLLTTATGQESAMKVAEAGRKWFSEAMREDDLRVYVYRLLLELARLQDPNRLAGQPEGKGANL</sequence>
<evidence type="ECO:0000256" key="1">
    <source>
        <dbReference type="SAM" id="MobiDB-lite"/>
    </source>
</evidence>
<feature type="transmembrane region" description="Helical" evidence="2">
    <location>
        <begin position="311"/>
        <end position="330"/>
    </location>
</feature>
<feature type="region of interest" description="Disordered" evidence="1">
    <location>
        <begin position="61"/>
        <end position="83"/>
    </location>
</feature>
<accession>A0AAE8N4I4</accession>
<feature type="transmembrane region" description="Helical" evidence="2">
    <location>
        <begin position="167"/>
        <end position="186"/>
    </location>
</feature>
<evidence type="ECO:0000256" key="2">
    <source>
        <dbReference type="SAM" id="Phobius"/>
    </source>
</evidence>
<evidence type="ECO:0000313" key="4">
    <source>
        <dbReference type="EMBL" id="SPO04707.1"/>
    </source>
</evidence>
<feature type="transmembrane region" description="Helical" evidence="2">
    <location>
        <begin position="206"/>
        <end position="224"/>
    </location>
</feature>
<dbReference type="Pfam" id="PF05686">
    <property type="entry name" value="Glyco_transf_90"/>
    <property type="match status" value="1"/>
</dbReference>
<protein>
    <submittedName>
        <fullName evidence="4">Related to capsule-associated protein</fullName>
    </submittedName>
</protein>
<dbReference type="Proteomes" id="UP001187682">
    <property type="component" value="Unassembled WGS sequence"/>
</dbReference>
<keyword evidence="5" id="KW-1185">Reference proteome</keyword>
<keyword evidence="2" id="KW-0472">Membrane</keyword>
<organism evidence="4 5">
    <name type="scientific">Cephalotrichum gorgonifer</name>
    <dbReference type="NCBI Taxonomy" id="2041049"/>
    <lineage>
        <taxon>Eukaryota</taxon>
        <taxon>Fungi</taxon>
        <taxon>Dikarya</taxon>
        <taxon>Ascomycota</taxon>
        <taxon>Pezizomycotina</taxon>
        <taxon>Sordariomycetes</taxon>
        <taxon>Hypocreomycetidae</taxon>
        <taxon>Microascales</taxon>
        <taxon>Microascaceae</taxon>
        <taxon>Cephalotrichum</taxon>
    </lineage>
</organism>
<proteinExistence type="predicted"/>
<feature type="transmembrane region" description="Helical" evidence="2">
    <location>
        <begin position="88"/>
        <end position="105"/>
    </location>
</feature>
<keyword evidence="2" id="KW-1133">Transmembrane helix</keyword>
<evidence type="ECO:0000259" key="3">
    <source>
        <dbReference type="SMART" id="SM00672"/>
    </source>
</evidence>
<dbReference type="AlphaFoldDB" id="A0AAE8N4I4"/>